<keyword evidence="3" id="KW-0597">Phosphoprotein</keyword>
<dbReference type="Gene3D" id="1.10.8.10">
    <property type="entry name" value="DNA helicase RuvA subunit, C-terminal domain"/>
    <property type="match status" value="1"/>
</dbReference>
<feature type="region of interest" description="Disordered" evidence="6">
    <location>
        <begin position="440"/>
        <end position="497"/>
    </location>
</feature>
<dbReference type="InterPro" id="IPR015033">
    <property type="entry name" value="HBS1-like_N"/>
</dbReference>
<dbReference type="Pfam" id="PF08938">
    <property type="entry name" value="HBS1_N"/>
    <property type="match status" value="1"/>
</dbReference>
<evidence type="ECO:0000256" key="6">
    <source>
        <dbReference type="SAM" id="MobiDB-lite"/>
    </source>
</evidence>
<sequence length="623" mass="66815">MYGQSVEDDYCISPATANQFIYSRRELQAPKEEPLEEEEYEDEDVPMSPCVDFNLDPLNQAKLFSCLDHMRAVLGDAVPDSVLTQAAMKHGFDPQRALDAVLSEDSKTAPVTRSAAEDMPSVGRVAQEQTPLPQRTKQEAIAEKGACLFHTDNTPKAHKATQPSEVNMQNILLQHKPDPVNSSSVKENIHPESAHLGISCGTSLAQLMSEHEQKSKTGVSDTGQGVAVSSLSTLTLASNSQLTTAPNRSAFSLGTLASLQMTSTPQTPIPSILSVSLSNLSLNSPNMSTASSTLALPPGFGSLSSVRKCSELSVVDPKGGPSLADLIQEHSNRSPTLQSSLLTSANQGNAAPSLSDLAFQHQKKGIHSESQSTERSLNTHSSPFCLGGTVSLSDLAQQHETSCASAPFLAAGTESRANALKQAPGLSELLSLSHLVSEHKGETSTTSNGSLGTLSSLVSPAKPERADVLAQSTKEGGTERKPDHKPPQQVCSPSKPGQAIDLSRLMEQANRMSPHHLDGDFSSPSSPTPCFGLGQDMSVFAKPSIFAITLSFQSHRQKRRRRKLLKGKIQGQKTKSGYQSFLLKPQNKSKEHCPPLFPIVPFRFDSPSPDDIVRANQSKAFTR</sequence>
<feature type="compositionally biased region" description="Low complexity" evidence="6">
    <location>
        <begin position="443"/>
        <end position="459"/>
    </location>
</feature>
<evidence type="ECO:0000256" key="1">
    <source>
        <dbReference type="ARBA" id="ARBA00004496"/>
    </source>
</evidence>
<keyword evidence="2" id="KW-0963">Cytoplasm</keyword>
<dbReference type="EMBL" id="NHOQ01001000">
    <property type="protein sequence ID" value="PWA27608.1"/>
    <property type="molecule type" value="Genomic_DNA"/>
</dbReference>
<proteinExistence type="predicted"/>
<feature type="compositionally biased region" description="Polar residues" evidence="6">
    <location>
        <begin position="368"/>
        <end position="380"/>
    </location>
</feature>
<dbReference type="AlphaFoldDB" id="A0A315VVL5"/>
<organism evidence="8 9">
    <name type="scientific">Gambusia affinis</name>
    <name type="common">Western mosquitofish</name>
    <name type="synonym">Heterandria affinis</name>
    <dbReference type="NCBI Taxonomy" id="33528"/>
    <lineage>
        <taxon>Eukaryota</taxon>
        <taxon>Metazoa</taxon>
        <taxon>Chordata</taxon>
        <taxon>Craniata</taxon>
        <taxon>Vertebrata</taxon>
        <taxon>Euteleostomi</taxon>
        <taxon>Actinopterygii</taxon>
        <taxon>Neopterygii</taxon>
        <taxon>Teleostei</taxon>
        <taxon>Neoteleostei</taxon>
        <taxon>Acanthomorphata</taxon>
        <taxon>Ovalentaria</taxon>
        <taxon>Atherinomorphae</taxon>
        <taxon>Cyprinodontiformes</taxon>
        <taxon>Poeciliidae</taxon>
        <taxon>Poeciliinae</taxon>
        <taxon>Gambusia</taxon>
    </lineage>
</organism>
<accession>A0A315VVL5</accession>
<comment type="subcellular location">
    <subcellularLocation>
        <location evidence="1">Cytoplasm</location>
    </subcellularLocation>
</comment>
<evidence type="ECO:0000259" key="7">
    <source>
        <dbReference type="Pfam" id="PF08938"/>
    </source>
</evidence>
<evidence type="ECO:0000313" key="9">
    <source>
        <dbReference type="Proteomes" id="UP000250572"/>
    </source>
</evidence>
<dbReference type="SUPFAM" id="SSF109732">
    <property type="entry name" value="HBS1-like domain"/>
    <property type="match status" value="1"/>
</dbReference>
<keyword evidence="5" id="KW-0648">Protein biosynthesis</keyword>
<feature type="compositionally biased region" description="Acidic residues" evidence="6">
    <location>
        <begin position="34"/>
        <end position="44"/>
    </location>
</feature>
<keyword evidence="9" id="KW-1185">Reference proteome</keyword>
<dbReference type="GO" id="GO:0006412">
    <property type="term" value="P:translation"/>
    <property type="evidence" value="ECO:0007669"/>
    <property type="project" value="UniProtKB-KW"/>
</dbReference>
<dbReference type="InterPro" id="IPR037189">
    <property type="entry name" value="HBS1-like_N_sf"/>
</dbReference>
<feature type="region of interest" description="Disordered" evidence="6">
    <location>
        <begin position="604"/>
        <end position="623"/>
    </location>
</feature>
<feature type="region of interest" description="Disordered" evidence="6">
    <location>
        <begin position="24"/>
        <end position="44"/>
    </location>
</feature>
<evidence type="ECO:0000313" key="8">
    <source>
        <dbReference type="EMBL" id="PWA27608.1"/>
    </source>
</evidence>
<dbReference type="GO" id="GO:0016787">
    <property type="term" value="F:hydrolase activity"/>
    <property type="evidence" value="ECO:0007669"/>
    <property type="project" value="UniProtKB-KW"/>
</dbReference>
<feature type="domain" description="HBS1-like protein N-terminal" evidence="7">
    <location>
        <begin position="36"/>
        <end position="110"/>
    </location>
</feature>
<comment type="caution">
    <text evidence="8">The sequence shown here is derived from an EMBL/GenBank/DDBJ whole genome shotgun (WGS) entry which is preliminary data.</text>
</comment>
<dbReference type="FunFam" id="1.10.8.10:FF:000039">
    <property type="entry name" value="HBS1-like translational GTPase"/>
    <property type="match status" value="1"/>
</dbReference>
<feature type="compositionally biased region" description="Basic and acidic residues" evidence="6">
    <location>
        <begin position="476"/>
        <end position="486"/>
    </location>
</feature>
<evidence type="ECO:0000256" key="4">
    <source>
        <dbReference type="ARBA" id="ARBA00022801"/>
    </source>
</evidence>
<evidence type="ECO:0000256" key="5">
    <source>
        <dbReference type="ARBA" id="ARBA00022917"/>
    </source>
</evidence>
<gene>
    <name evidence="8" type="ORF">CCH79_00000045</name>
</gene>
<keyword evidence="4" id="KW-0378">Hydrolase</keyword>
<feature type="region of interest" description="Disordered" evidence="6">
    <location>
        <begin position="104"/>
        <end position="134"/>
    </location>
</feature>
<protein>
    <recommendedName>
        <fullName evidence="7">HBS1-like protein N-terminal domain-containing protein</fullName>
    </recommendedName>
</protein>
<dbReference type="Proteomes" id="UP000250572">
    <property type="component" value="Unassembled WGS sequence"/>
</dbReference>
<feature type="non-terminal residue" evidence="8">
    <location>
        <position position="623"/>
    </location>
</feature>
<feature type="compositionally biased region" description="Basic and acidic residues" evidence="6">
    <location>
        <begin position="24"/>
        <end position="33"/>
    </location>
</feature>
<feature type="region of interest" description="Disordered" evidence="6">
    <location>
        <begin position="360"/>
        <end position="380"/>
    </location>
</feature>
<dbReference type="GO" id="GO:0005737">
    <property type="term" value="C:cytoplasm"/>
    <property type="evidence" value="ECO:0007669"/>
    <property type="project" value="UniProtKB-SubCell"/>
</dbReference>
<evidence type="ECO:0000256" key="3">
    <source>
        <dbReference type="ARBA" id="ARBA00022553"/>
    </source>
</evidence>
<evidence type="ECO:0000256" key="2">
    <source>
        <dbReference type="ARBA" id="ARBA00022490"/>
    </source>
</evidence>
<reference evidence="8 9" key="1">
    <citation type="journal article" date="2018" name="G3 (Bethesda)">
        <title>A High-Quality Reference Genome for the Invasive Mosquitofish Gambusia affinis Using a Chicago Library.</title>
        <authorList>
            <person name="Hoffberg S.L."/>
            <person name="Troendle N.J."/>
            <person name="Glenn T.C."/>
            <person name="Mahmud O."/>
            <person name="Louha S."/>
            <person name="Chalopin D."/>
            <person name="Bennetzen J.L."/>
            <person name="Mauricio R."/>
        </authorList>
    </citation>
    <scope>NUCLEOTIDE SEQUENCE [LARGE SCALE GENOMIC DNA]</scope>
    <source>
        <strain evidence="8">NE01/NJP1002.9</strain>
        <tissue evidence="8">Muscle</tissue>
    </source>
</reference>
<name>A0A315VVL5_GAMAF</name>